<organism evidence="2">
    <name type="scientific">marine sediment metagenome</name>
    <dbReference type="NCBI Taxonomy" id="412755"/>
    <lineage>
        <taxon>unclassified sequences</taxon>
        <taxon>metagenomes</taxon>
        <taxon>ecological metagenomes</taxon>
    </lineage>
</organism>
<evidence type="ECO:0000313" key="2">
    <source>
        <dbReference type="EMBL" id="GAI68306.1"/>
    </source>
</evidence>
<protein>
    <submittedName>
        <fullName evidence="2">Uncharacterized protein</fullName>
    </submittedName>
</protein>
<dbReference type="AlphaFoldDB" id="X1RMU1"/>
<reference evidence="2" key="1">
    <citation type="journal article" date="2014" name="Front. Microbiol.">
        <title>High frequency of phylogenetically diverse reductive dehalogenase-homologous genes in deep subseafloor sedimentary metagenomes.</title>
        <authorList>
            <person name="Kawai M."/>
            <person name="Futagami T."/>
            <person name="Toyoda A."/>
            <person name="Takaki Y."/>
            <person name="Nishi S."/>
            <person name="Hori S."/>
            <person name="Arai W."/>
            <person name="Tsubouchi T."/>
            <person name="Morono Y."/>
            <person name="Uchiyama I."/>
            <person name="Ito T."/>
            <person name="Fujiyama A."/>
            <person name="Inagaki F."/>
            <person name="Takami H."/>
        </authorList>
    </citation>
    <scope>NUCLEOTIDE SEQUENCE</scope>
    <source>
        <strain evidence="2">Expedition CK06-06</strain>
    </source>
</reference>
<accession>X1RMU1</accession>
<gene>
    <name evidence="2" type="ORF">S12H4_00291</name>
</gene>
<proteinExistence type="predicted"/>
<feature type="region of interest" description="Disordered" evidence="1">
    <location>
        <begin position="1"/>
        <end position="25"/>
    </location>
</feature>
<dbReference type="EMBL" id="BARW01000026">
    <property type="protein sequence ID" value="GAI68306.1"/>
    <property type="molecule type" value="Genomic_DNA"/>
</dbReference>
<feature type="compositionally biased region" description="Basic and acidic residues" evidence="1">
    <location>
        <begin position="1"/>
        <end position="11"/>
    </location>
</feature>
<name>X1RMU1_9ZZZZ</name>
<evidence type="ECO:0000256" key="1">
    <source>
        <dbReference type="SAM" id="MobiDB-lite"/>
    </source>
</evidence>
<sequence>MLWSEPSDKGADMPTPPILTGTGTTQVTTTTIRPVRSSWGLGVGKHGGESLAFFIQPQAELSKYGSLNTFGRIKPL</sequence>
<comment type="caution">
    <text evidence="2">The sequence shown here is derived from an EMBL/GenBank/DDBJ whole genome shotgun (WGS) entry which is preliminary data.</text>
</comment>